<feature type="domain" description="Cilia- and flagella-associated protein 61 N-terminal" evidence="1">
    <location>
        <begin position="15"/>
        <end position="200"/>
    </location>
</feature>
<dbReference type="Gene3D" id="3.50.50.60">
    <property type="entry name" value="FAD/NAD(P)-binding domain"/>
    <property type="match status" value="2"/>
</dbReference>
<evidence type="ECO:0000313" key="3">
    <source>
        <dbReference type="Proteomes" id="UP000261380"/>
    </source>
</evidence>
<dbReference type="Ensembl" id="ENSXCOT00000000990.1">
    <property type="protein sequence ID" value="ENSXCOP00000000978.1"/>
    <property type="gene ID" value="ENSXCOG00000000800.1"/>
</dbReference>
<dbReference type="SUPFAM" id="SSF51905">
    <property type="entry name" value="FAD/NAD(P)-binding domain"/>
    <property type="match status" value="1"/>
</dbReference>
<dbReference type="Proteomes" id="UP000261380">
    <property type="component" value="Unplaced"/>
</dbReference>
<keyword evidence="3" id="KW-1185">Reference proteome</keyword>
<dbReference type="AlphaFoldDB" id="A0A3B5KLJ2"/>
<protein>
    <submittedName>
        <fullName evidence="2">Cilia and flagella associated protein 61</fullName>
    </submittedName>
</protein>
<accession>A0A3B5KLJ2</accession>
<dbReference type="GeneTree" id="ENSGT00390000004987"/>
<sequence length="805" mass="90130">QERMRSTRSPEENLTVRRSRSADARWIQKLIGSSDQAIFGRINVNDLLEKANLSLTVGSRSGDVMAHASFSDRPATAFAAVDRHDAWEAFLRSHWPAARCTPLNSLFLHLFVSEPRVAEATHNLDCYSILTLCFLQDLDYCLIFVPSASPESPWLQNFVLVRSRPSSLQLTSLYVTHRSRTVDVRQAVPADREAVSDLLNSFNLTCSPRPLCRRRDAPPPLLTARRVFQDVEYLRARYDIDSFISFGHHGYQEHAHMLHFLLKPCCYHVTRHWLKEVLRLAHRSCLYHRVYSPLLGEQTSCFHPLEFILNCLVQVRPRQQVEYPLQELGINAPSRRITEEQAPFALSLISRKLTLESKVRVNASIVVVGASDTGLALLEELSFSSHLRFNNLTLISTHGFPGNYDHEDVGFLSTSHAFSSRDLAQTFLLSCVRVVKGKIVKINRKSKYVLVSDGQKVAYDFLVLCTGLQYRLPCPTGVDVSQQVNNSQLDPDWSCRRYTGPVPSNLLTINDLHDAVAARRWLQENFVDLQDNAVVYGNTLDVYVTVRTLLSLGVQGSRIHLVLPPPPPRPAPFPDSAVDRAVAAAMTGAQVQVHQNCVLAQINDGEHPDPIARVSFTSDSEPLRLQCAVSFSSGPRGVDYDSFHSIRGCFLPFDGRLVINNRFLTSDASIYGAGPLTRFSCSYYADEWSHANFSSQDVGRDVAAALLELLDPTWEAPADPPSEPEPLVPLYSRPKIRGLFPASFQNASRVFALGGNSELSASQPPTRWRLRVGVNVSQSRPQSALIHKRQQGHLRYDVIIMSSAC</sequence>
<reference evidence="2" key="2">
    <citation type="submission" date="2025-09" db="UniProtKB">
        <authorList>
            <consortium name="Ensembl"/>
        </authorList>
    </citation>
    <scope>IDENTIFICATION</scope>
</reference>
<name>A0A3B5KLJ2_9TELE</name>
<evidence type="ECO:0000313" key="2">
    <source>
        <dbReference type="Ensembl" id="ENSXCOP00000000978.1"/>
    </source>
</evidence>
<gene>
    <name evidence="2" type="primary">CFAP61</name>
</gene>
<dbReference type="InterPro" id="IPR038884">
    <property type="entry name" value="CFAP61"/>
</dbReference>
<evidence type="ECO:0000259" key="1">
    <source>
        <dbReference type="Pfam" id="PF16092"/>
    </source>
</evidence>
<reference evidence="2" key="1">
    <citation type="submission" date="2025-08" db="UniProtKB">
        <authorList>
            <consortium name="Ensembl"/>
        </authorList>
    </citation>
    <scope>IDENTIFICATION</scope>
</reference>
<dbReference type="Pfam" id="PF16092">
    <property type="entry name" value="CFAP61_N"/>
    <property type="match status" value="1"/>
</dbReference>
<dbReference type="InterPro" id="IPR032151">
    <property type="entry name" value="CFAP61_N"/>
</dbReference>
<dbReference type="STRING" id="32473.ENSXCOP00000000978"/>
<proteinExistence type="predicted"/>
<dbReference type="PANTHER" id="PTHR21178:SF8">
    <property type="entry name" value="CILIA- AND FLAGELLA-ASSOCIATED PROTEIN 61"/>
    <property type="match status" value="1"/>
</dbReference>
<dbReference type="PANTHER" id="PTHR21178">
    <property type="entry name" value="CILIA- AND FLAGELLA-ASSOCIATED PROTEIN 61"/>
    <property type="match status" value="1"/>
</dbReference>
<organism evidence="2 3">
    <name type="scientific">Xiphophorus couchianus</name>
    <name type="common">Monterrey platyfish</name>
    <dbReference type="NCBI Taxonomy" id="32473"/>
    <lineage>
        <taxon>Eukaryota</taxon>
        <taxon>Metazoa</taxon>
        <taxon>Chordata</taxon>
        <taxon>Craniata</taxon>
        <taxon>Vertebrata</taxon>
        <taxon>Euteleostomi</taxon>
        <taxon>Actinopterygii</taxon>
        <taxon>Neopterygii</taxon>
        <taxon>Teleostei</taxon>
        <taxon>Neoteleostei</taxon>
        <taxon>Acanthomorphata</taxon>
        <taxon>Ovalentaria</taxon>
        <taxon>Atherinomorphae</taxon>
        <taxon>Cyprinodontiformes</taxon>
        <taxon>Poeciliidae</taxon>
        <taxon>Poeciliinae</taxon>
        <taxon>Xiphophorus</taxon>
    </lineage>
</organism>
<dbReference type="InterPro" id="IPR036188">
    <property type="entry name" value="FAD/NAD-bd_sf"/>
</dbReference>